<evidence type="ECO:0000256" key="15">
    <source>
        <dbReference type="PIRSR" id="PIRSR001365-2"/>
    </source>
</evidence>
<dbReference type="GO" id="GO:0005829">
    <property type="term" value="C:cytosol"/>
    <property type="evidence" value="ECO:0007669"/>
    <property type="project" value="TreeGrafter"/>
</dbReference>
<name>A0A8J6J0N2_9FIRM</name>
<dbReference type="PRINTS" id="PR00146">
    <property type="entry name" value="DHPICSNTHASE"/>
</dbReference>
<evidence type="ECO:0000313" key="16">
    <source>
        <dbReference type="EMBL" id="MBC5721609.1"/>
    </source>
</evidence>
<dbReference type="PROSITE" id="PS00665">
    <property type="entry name" value="DHDPS_1"/>
    <property type="match status" value="1"/>
</dbReference>
<evidence type="ECO:0000256" key="10">
    <source>
        <dbReference type="ARBA" id="ARBA00023270"/>
    </source>
</evidence>
<dbReference type="InterPro" id="IPR002220">
    <property type="entry name" value="DapA-like"/>
</dbReference>
<comment type="catalytic activity">
    <reaction evidence="11 12">
        <text>L-aspartate 4-semialdehyde + pyruvate = (2S,4S)-4-hydroxy-2,3,4,5-tetrahydrodipicolinate + H2O + H(+)</text>
        <dbReference type="Rhea" id="RHEA:34171"/>
        <dbReference type="ChEBI" id="CHEBI:15361"/>
        <dbReference type="ChEBI" id="CHEBI:15377"/>
        <dbReference type="ChEBI" id="CHEBI:15378"/>
        <dbReference type="ChEBI" id="CHEBI:67139"/>
        <dbReference type="ChEBI" id="CHEBI:537519"/>
        <dbReference type="EC" id="4.3.3.7"/>
    </reaction>
</comment>
<comment type="subcellular location">
    <subcellularLocation>
        <location evidence="12">Cytoplasm</location>
    </subcellularLocation>
</comment>
<organism evidence="16 17">
    <name type="scientific">Flintibacter hominis</name>
    <dbReference type="NCBI Taxonomy" id="2763048"/>
    <lineage>
        <taxon>Bacteria</taxon>
        <taxon>Bacillati</taxon>
        <taxon>Bacillota</taxon>
        <taxon>Clostridia</taxon>
        <taxon>Eubacteriales</taxon>
        <taxon>Flintibacter</taxon>
    </lineage>
</organism>
<feature type="active site" description="Schiff-base intermediate with substrate" evidence="12 14">
    <location>
        <position position="161"/>
    </location>
</feature>
<dbReference type="GO" id="GO:0019877">
    <property type="term" value="P:diaminopimelate biosynthetic process"/>
    <property type="evidence" value="ECO:0007669"/>
    <property type="project" value="UniProtKB-UniRule"/>
</dbReference>
<keyword evidence="5 12" id="KW-0963">Cytoplasm</keyword>
<dbReference type="GO" id="GO:0009089">
    <property type="term" value="P:lysine biosynthetic process via diaminopimelate"/>
    <property type="evidence" value="ECO:0007669"/>
    <property type="project" value="UniProtKB-UniRule"/>
</dbReference>
<dbReference type="SMART" id="SM01130">
    <property type="entry name" value="DHDPS"/>
    <property type="match status" value="1"/>
</dbReference>
<keyword evidence="17" id="KW-1185">Reference proteome</keyword>
<dbReference type="PANTHER" id="PTHR12128">
    <property type="entry name" value="DIHYDRODIPICOLINATE SYNTHASE"/>
    <property type="match status" value="1"/>
</dbReference>
<dbReference type="EC" id="4.3.3.7" evidence="4 12"/>
<sequence length="291" mass="31237">MNDWGRLITAMATPMKEDHKIDFDATARLARQLVKEGTTAILVAGTTGEGPTVTADEKMELFRLVKKETNVPVIAGVGTNNTTTTIENCLAAEACGVDGLLVVVPFYNKPNQASLYAHFQAVEQTVHSPIMLYNVPGRTGTNMSAETTIRLSKLPKITAVKEASGNLSQMTEILCGVDPEFRVYTGEDAQTLASLSIGAYGVVSVASQIAGPQMDEMIKSYLKGDVEKAAALHQKLYPLFNDLFMTANPIPVKAALNLRGFGSSQLRLPLTAASSEVIATMKKDMKNLGVL</sequence>
<comment type="caution">
    <text evidence="12">Was originally thought to be a dihydrodipicolinate synthase (DHDPS), catalyzing the condensation of (S)-aspartate-beta-semialdehyde [(S)-ASA] and pyruvate to dihydrodipicolinate (DHDP). However, it was shown in E.coli that the product of the enzymatic reaction is not dihydrodipicolinate but in fact (4S)-4-hydroxy-2,3,4,5-tetrahydro-(2S)-dipicolinic acid (HTPA), and that the consecutive dehydration reaction leading to DHDP is not spontaneous but catalyzed by DapB.</text>
</comment>
<dbReference type="InterPro" id="IPR013785">
    <property type="entry name" value="Aldolase_TIM"/>
</dbReference>
<evidence type="ECO:0000256" key="9">
    <source>
        <dbReference type="ARBA" id="ARBA00023239"/>
    </source>
</evidence>
<dbReference type="InterPro" id="IPR020625">
    <property type="entry name" value="Schiff_base-form_aldolases_AS"/>
</dbReference>
<dbReference type="GO" id="GO:0008840">
    <property type="term" value="F:4-hydroxy-tetrahydrodipicolinate synthase activity"/>
    <property type="evidence" value="ECO:0007669"/>
    <property type="project" value="UniProtKB-UniRule"/>
</dbReference>
<dbReference type="PIRSF" id="PIRSF001365">
    <property type="entry name" value="DHDPS"/>
    <property type="match status" value="1"/>
</dbReference>
<comment type="function">
    <text evidence="1 12">Catalyzes the condensation of (S)-aspartate-beta-semialdehyde [(S)-ASA] and pyruvate to 4-hydroxy-tetrahydrodipicolinate (HTPA).</text>
</comment>
<evidence type="ECO:0000256" key="3">
    <source>
        <dbReference type="ARBA" id="ARBA00007592"/>
    </source>
</evidence>
<feature type="site" description="Part of a proton relay during catalysis" evidence="12">
    <location>
        <position position="46"/>
    </location>
</feature>
<comment type="subunit">
    <text evidence="12">Homotetramer; dimer of dimers.</text>
</comment>
<comment type="pathway">
    <text evidence="2 12">Amino-acid biosynthesis; L-lysine biosynthesis via DAP pathway; (S)-tetrahydrodipicolinate from L-aspartate: step 3/4.</text>
</comment>
<dbReference type="PANTHER" id="PTHR12128:SF66">
    <property type="entry name" value="4-HYDROXY-2-OXOGLUTARATE ALDOLASE, MITOCHONDRIAL"/>
    <property type="match status" value="1"/>
</dbReference>
<dbReference type="InterPro" id="IPR020624">
    <property type="entry name" value="Schiff_base-form_aldolases_CS"/>
</dbReference>
<keyword evidence="6 12" id="KW-0028">Amino-acid biosynthesis</keyword>
<dbReference type="SUPFAM" id="SSF51569">
    <property type="entry name" value="Aldolase"/>
    <property type="match status" value="1"/>
</dbReference>
<feature type="binding site" evidence="12 15">
    <location>
        <position position="203"/>
    </location>
    <ligand>
        <name>pyruvate</name>
        <dbReference type="ChEBI" id="CHEBI:15361"/>
    </ligand>
</feature>
<reference evidence="16" key="1">
    <citation type="submission" date="2020-08" db="EMBL/GenBank/DDBJ databases">
        <title>Genome public.</title>
        <authorList>
            <person name="Liu C."/>
            <person name="Sun Q."/>
        </authorList>
    </citation>
    <scope>NUCLEOTIDE SEQUENCE</scope>
    <source>
        <strain evidence="16">NSJ-23</strain>
    </source>
</reference>
<dbReference type="AlphaFoldDB" id="A0A8J6J0N2"/>
<dbReference type="Proteomes" id="UP000628736">
    <property type="component" value="Unassembled WGS sequence"/>
</dbReference>
<feature type="binding site" evidence="12 15">
    <location>
        <position position="47"/>
    </location>
    <ligand>
        <name>pyruvate</name>
        <dbReference type="ChEBI" id="CHEBI:15361"/>
    </ligand>
</feature>
<dbReference type="InterPro" id="IPR005263">
    <property type="entry name" value="DapA"/>
</dbReference>
<evidence type="ECO:0000256" key="11">
    <source>
        <dbReference type="ARBA" id="ARBA00047836"/>
    </source>
</evidence>
<evidence type="ECO:0000256" key="14">
    <source>
        <dbReference type="PIRSR" id="PIRSR001365-1"/>
    </source>
</evidence>
<proteinExistence type="inferred from homology"/>
<dbReference type="Pfam" id="PF00701">
    <property type="entry name" value="DHDPS"/>
    <property type="match status" value="1"/>
</dbReference>
<dbReference type="PROSITE" id="PS00666">
    <property type="entry name" value="DHDPS_2"/>
    <property type="match status" value="1"/>
</dbReference>
<feature type="active site" description="Proton donor/acceptor" evidence="12 14">
    <location>
        <position position="133"/>
    </location>
</feature>
<evidence type="ECO:0000313" key="17">
    <source>
        <dbReference type="Proteomes" id="UP000628736"/>
    </source>
</evidence>
<evidence type="ECO:0000256" key="5">
    <source>
        <dbReference type="ARBA" id="ARBA00022490"/>
    </source>
</evidence>
<evidence type="ECO:0000256" key="1">
    <source>
        <dbReference type="ARBA" id="ARBA00003294"/>
    </source>
</evidence>
<evidence type="ECO:0000256" key="7">
    <source>
        <dbReference type="ARBA" id="ARBA00022915"/>
    </source>
</evidence>
<evidence type="ECO:0000256" key="13">
    <source>
        <dbReference type="PIRNR" id="PIRNR001365"/>
    </source>
</evidence>
<dbReference type="UniPathway" id="UPA00034">
    <property type="reaction ID" value="UER00017"/>
</dbReference>
<keyword evidence="9 12" id="KW-0456">Lyase</keyword>
<protein>
    <recommendedName>
        <fullName evidence="4 12">4-hydroxy-tetrahydrodipicolinate synthase</fullName>
        <shortName evidence="12">HTPA synthase</shortName>
        <ecNumber evidence="4 12">4.3.3.7</ecNumber>
    </recommendedName>
</protein>
<keyword evidence="10 12" id="KW-0704">Schiff base</keyword>
<comment type="similarity">
    <text evidence="3 12 13">Belongs to the DapA family.</text>
</comment>
<dbReference type="RefSeq" id="WP_186852009.1">
    <property type="nucleotide sequence ID" value="NZ_JACOPO010000001.1"/>
</dbReference>
<evidence type="ECO:0000256" key="12">
    <source>
        <dbReference type="HAMAP-Rule" id="MF_00418"/>
    </source>
</evidence>
<accession>A0A8J6J0N2</accession>
<dbReference type="CDD" id="cd00950">
    <property type="entry name" value="DHDPS"/>
    <property type="match status" value="1"/>
</dbReference>
<evidence type="ECO:0000256" key="2">
    <source>
        <dbReference type="ARBA" id="ARBA00005120"/>
    </source>
</evidence>
<dbReference type="HAMAP" id="MF_00418">
    <property type="entry name" value="DapA"/>
    <property type="match status" value="1"/>
</dbReference>
<keyword evidence="7 12" id="KW-0220">Diaminopimelate biosynthesis</keyword>
<dbReference type="Gene3D" id="3.20.20.70">
    <property type="entry name" value="Aldolase class I"/>
    <property type="match status" value="1"/>
</dbReference>
<gene>
    <name evidence="12 16" type="primary">dapA</name>
    <name evidence="16" type="ORF">H8S11_02065</name>
</gene>
<dbReference type="EMBL" id="JACOPO010000001">
    <property type="protein sequence ID" value="MBC5721609.1"/>
    <property type="molecule type" value="Genomic_DNA"/>
</dbReference>
<evidence type="ECO:0000256" key="4">
    <source>
        <dbReference type="ARBA" id="ARBA00012086"/>
    </source>
</evidence>
<keyword evidence="8 12" id="KW-0457">Lysine biosynthesis</keyword>
<dbReference type="NCBIfam" id="TIGR00674">
    <property type="entry name" value="dapA"/>
    <property type="match status" value="1"/>
</dbReference>
<evidence type="ECO:0000256" key="6">
    <source>
        <dbReference type="ARBA" id="ARBA00022605"/>
    </source>
</evidence>
<feature type="site" description="Part of a proton relay during catalysis" evidence="12">
    <location>
        <position position="107"/>
    </location>
</feature>
<evidence type="ECO:0000256" key="8">
    <source>
        <dbReference type="ARBA" id="ARBA00023154"/>
    </source>
</evidence>
<comment type="caution">
    <text evidence="16">The sequence shown here is derived from an EMBL/GenBank/DDBJ whole genome shotgun (WGS) entry which is preliminary data.</text>
</comment>